<dbReference type="OrthoDB" id="9803913at2"/>
<dbReference type="PROSITE" id="PS50172">
    <property type="entry name" value="BRCT"/>
    <property type="match status" value="1"/>
</dbReference>
<dbReference type="InterPro" id="IPR036420">
    <property type="entry name" value="BRCT_dom_sf"/>
</dbReference>
<evidence type="ECO:0000256" key="2">
    <source>
        <dbReference type="ARBA" id="ARBA00022801"/>
    </source>
</evidence>
<keyword evidence="3" id="KW-0269">Exonuclease</keyword>
<sequence length="333" mass="36390">MNYTAIDFEVANMRNRASVCSIGLVEVRDGVIVQEKYSLVNPHDAFDPFCVAVHGITPEMVADAPTFLEVWQEIRELIEGRTLVAHNASFDMSVLRYCMEAFGLDYPDCTYVCSYLLSRKIWPGLPGYKLNQMAAFHRLSAFRHHDALEDARVAALLLLKCFEASGGAPDCHGLAEAQGYRLGALFPGGSYQTFTSAKPKAAGKGGRGRKGQARTGTASNAGSKGSRSTVKPVLVPAAKVDEDHIFYRKNIVFTGRLGSLTRLEAMQRVVNCGGRCADAVELQTHYLVVGQKDFLKLQSGEARSSKIQKAERLAGAGLPIRLISEQQFLELLG</sequence>
<name>A0A1B1MW15_9BACL</name>
<dbReference type="PANTHER" id="PTHR30231:SF42">
    <property type="entry name" value="EXONUCLEASE"/>
    <property type="match status" value="1"/>
</dbReference>
<dbReference type="Gene3D" id="3.40.50.10190">
    <property type="entry name" value="BRCT domain"/>
    <property type="match status" value="1"/>
</dbReference>
<dbReference type="Pfam" id="PF00533">
    <property type="entry name" value="BRCT"/>
    <property type="match status" value="1"/>
</dbReference>
<evidence type="ECO:0000313" key="7">
    <source>
        <dbReference type="Proteomes" id="UP000092573"/>
    </source>
</evidence>
<dbReference type="GO" id="GO:0003677">
    <property type="term" value="F:DNA binding"/>
    <property type="evidence" value="ECO:0007669"/>
    <property type="project" value="InterPro"/>
</dbReference>
<evidence type="ECO:0000259" key="5">
    <source>
        <dbReference type="PROSITE" id="PS50172"/>
    </source>
</evidence>
<evidence type="ECO:0000313" key="6">
    <source>
        <dbReference type="EMBL" id="ANS73359.1"/>
    </source>
</evidence>
<dbReference type="InterPro" id="IPR036397">
    <property type="entry name" value="RNaseH_sf"/>
</dbReference>
<dbReference type="EMBL" id="CP014167">
    <property type="protein sequence ID" value="ANS73359.1"/>
    <property type="molecule type" value="Genomic_DNA"/>
</dbReference>
<keyword evidence="7" id="KW-1185">Reference proteome</keyword>
<feature type="compositionally biased region" description="Polar residues" evidence="4">
    <location>
        <begin position="219"/>
        <end position="229"/>
    </location>
</feature>
<dbReference type="PANTHER" id="PTHR30231">
    <property type="entry name" value="DNA POLYMERASE III SUBUNIT EPSILON"/>
    <property type="match status" value="1"/>
</dbReference>
<evidence type="ECO:0000256" key="3">
    <source>
        <dbReference type="ARBA" id="ARBA00022839"/>
    </source>
</evidence>
<protein>
    <recommendedName>
        <fullName evidence="5">BRCT domain-containing protein</fullName>
    </recommendedName>
</protein>
<keyword evidence="1" id="KW-0540">Nuclease</keyword>
<dbReference type="InterPro" id="IPR006054">
    <property type="entry name" value="DnaQ"/>
</dbReference>
<dbReference type="Gene3D" id="3.30.420.10">
    <property type="entry name" value="Ribonuclease H-like superfamily/Ribonuclease H"/>
    <property type="match status" value="1"/>
</dbReference>
<organism evidence="6 7">
    <name type="scientific">Paenibacillus yonginensis</name>
    <dbReference type="NCBI Taxonomy" id="1462996"/>
    <lineage>
        <taxon>Bacteria</taxon>
        <taxon>Bacillati</taxon>
        <taxon>Bacillota</taxon>
        <taxon>Bacilli</taxon>
        <taxon>Bacillales</taxon>
        <taxon>Paenibacillaceae</taxon>
        <taxon>Paenibacillus</taxon>
    </lineage>
</organism>
<dbReference type="GO" id="GO:0006260">
    <property type="term" value="P:DNA replication"/>
    <property type="evidence" value="ECO:0007669"/>
    <property type="project" value="InterPro"/>
</dbReference>
<dbReference type="CDD" id="cd17748">
    <property type="entry name" value="BRCT_DNA_ligase_like"/>
    <property type="match status" value="1"/>
</dbReference>
<dbReference type="InterPro" id="IPR013520">
    <property type="entry name" value="Ribonucl_H"/>
</dbReference>
<dbReference type="AlphaFoldDB" id="A0A1B1MW15"/>
<dbReference type="GO" id="GO:0008408">
    <property type="term" value="F:3'-5' exonuclease activity"/>
    <property type="evidence" value="ECO:0007669"/>
    <property type="project" value="TreeGrafter"/>
</dbReference>
<dbReference type="Proteomes" id="UP000092573">
    <property type="component" value="Chromosome"/>
</dbReference>
<keyword evidence="2" id="KW-0378">Hydrolase</keyword>
<reference evidence="6 7" key="1">
    <citation type="submission" date="2016-01" db="EMBL/GenBank/DDBJ databases">
        <title>Complete Genome Sequence of Paenibacillus yonginensis DCY84, a novel Plant Growth-Promoting Bacteria with Elicitation of Induced Systemic Resistance.</title>
        <authorList>
            <person name="Kim Y.J."/>
            <person name="Yang D.C."/>
            <person name="Sukweenadhi J."/>
        </authorList>
    </citation>
    <scope>NUCLEOTIDE SEQUENCE [LARGE SCALE GENOMIC DNA]</scope>
    <source>
        <strain evidence="6 7">DCY84</strain>
    </source>
</reference>
<evidence type="ECO:0000256" key="4">
    <source>
        <dbReference type="SAM" id="MobiDB-lite"/>
    </source>
</evidence>
<proteinExistence type="predicted"/>
<dbReference type="SUPFAM" id="SSF53098">
    <property type="entry name" value="Ribonuclease H-like"/>
    <property type="match status" value="1"/>
</dbReference>
<accession>A0A1B1MW15</accession>
<gene>
    <name evidence="6" type="ORF">AWM70_01150</name>
</gene>
<dbReference type="CDD" id="cd06130">
    <property type="entry name" value="DNA_pol_III_epsilon_like"/>
    <property type="match status" value="1"/>
</dbReference>
<dbReference type="SMART" id="SM00479">
    <property type="entry name" value="EXOIII"/>
    <property type="match status" value="1"/>
</dbReference>
<dbReference type="STRING" id="1462996.AWM70_01150"/>
<dbReference type="FunFam" id="3.30.420.10:FF:000045">
    <property type="entry name" value="3'-5' exonuclease DinG"/>
    <property type="match status" value="1"/>
</dbReference>
<dbReference type="GO" id="GO:0005829">
    <property type="term" value="C:cytosol"/>
    <property type="evidence" value="ECO:0007669"/>
    <property type="project" value="TreeGrafter"/>
</dbReference>
<feature type="domain" description="BRCT" evidence="5">
    <location>
        <begin position="241"/>
        <end position="333"/>
    </location>
</feature>
<dbReference type="InterPro" id="IPR012337">
    <property type="entry name" value="RNaseH-like_sf"/>
</dbReference>
<dbReference type="RefSeq" id="WP_068693624.1">
    <property type="nucleotide sequence ID" value="NZ_CP014167.1"/>
</dbReference>
<dbReference type="InterPro" id="IPR001357">
    <property type="entry name" value="BRCT_dom"/>
</dbReference>
<dbReference type="GO" id="GO:0003887">
    <property type="term" value="F:DNA-directed DNA polymerase activity"/>
    <property type="evidence" value="ECO:0007669"/>
    <property type="project" value="InterPro"/>
</dbReference>
<feature type="region of interest" description="Disordered" evidence="4">
    <location>
        <begin position="196"/>
        <end position="229"/>
    </location>
</feature>
<dbReference type="SUPFAM" id="SSF52113">
    <property type="entry name" value="BRCT domain"/>
    <property type="match status" value="1"/>
</dbReference>
<dbReference type="KEGG" id="pyg:AWM70_01150"/>
<evidence type="ECO:0000256" key="1">
    <source>
        <dbReference type="ARBA" id="ARBA00022722"/>
    </source>
</evidence>
<dbReference type="Pfam" id="PF00929">
    <property type="entry name" value="RNase_T"/>
    <property type="match status" value="1"/>
</dbReference>
<dbReference type="NCBIfam" id="TIGR00573">
    <property type="entry name" value="dnaq"/>
    <property type="match status" value="1"/>
</dbReference>